<evidence type="ECO:0000256" key="4">
    <source>
        <dbReference type="ARBA" id="ARBA00022729"/>
    </source>
</evidence>
<evidence type="ECO:0000256" key="2">
    <source>
        <dbReference type="ARBA" id="ARBA00005695"/>
    </source>
</evidence>
<keyword evidence="4" id="KW-0732">Signal</keyword>
<dbReference type="InterPro" id="IPR000914">
    <property type="entry name" value="SBP_5_dom"/>
</dbReference>
<evidence type="ECO:0000259" key="5">
    <source>
        <dbReference type="Pfam" id="PF00496"/>
    </source>
</evidence>
<dbReference type="EMBL" id="DROM01000444">
    <property type="protein sequence ID" value="HHH14052.1"/>
    <property type="molecule type" value="Genomic_DNA"/>
</dbReference>
<proteinExistence type="inferred from homology"/>
<dbReference type="PANTHER" id="PTHR30290:SF10">
    <property type="entry name" value="PERIPLASMIC OLIGOPEPTIDE-BINDING PROTEIN-RELATED"/>
    <property type="match status" value="1"/>
</dbReference>
<dbReference type="PANTHER" id="PTHR30290">
    <property type="entry name" value="PERIPLASMIC BINDING COMPONENT OF ABC TRANSPORTER"/>
    <property type="match status" value="1"/>
</dbReference>
<dbReference type="Pfam" id="PF00496">
    <property type="entry name" value="SBP_bac_5"/>
    <property type="match status" value="1"/>
</dbReference>
<name>A0A7C5IZL9_9GAMM</name>
<sequence>RDFVYGLRRSVDPATGSKYAQVLAPILNAEAIVAGELPVEELGVKALDDHLLEITLKAPTPYFLGLLTHSSTYPVHRPSVEQYGERFSRPGRLVSNGAYRLAEWVVQSHVKLVRNRHYWNDAATRIDTVYYYPIEDSSAELKRYRAGEIDITEAIPLQQFRWIRSNLGDELKVAPYLGTYYYGFNLTQPPFRDAPKLRRALSLAVNREILVEKITAMGEKPLYSWVPEGIPGYEPARLDYADWPHSKRVAEARRLYAEAGYSRARPLTVELRYNTSENHRKVAIAIAAMWKQALGVKVRLVNEEWKVFLENRKQKRVTQLFRAGWIGDYNDPYTFLEILHSRHGLNDEGYANPEYDALLDRASVETDPEKRFALLRRAEAIALADHPVIPLFGYVSKHLVNPRVGGWVDNILDHHYTKDLYIREH</sequence>
<dbReference type="InterPro" id="IPR030678">
    <property type="entry name" value="Peptide/Ni-bd"/>
</dbReference>
<feature type="domain" description="Solute-binding protein family 5" evidence="5">
    <location>
        <begin position="1"/>
        <end position="339"/>
    </location>
</feature>
<comment type="caution">
    <text evidence="6">The sequence shown here is derived from an EMBL/GenBank/DDBJ whole genome shotgun (WGS) entry which is preliminary data.</text>
</comment>
<evidence type="ECO:0000256" key="3">
    <source>
        <dbReference type="ARBA" id="ARBA00022448"/>
    </source>
</evidence>
<dbReference type="Proteomes" id="UP000886100">
    <property type="component" value="Unassembled WGS sequence"/>
</dbReference>
<dbReference type="Gene3D" id="3.40.190.10">
    <property type="entry name" value="Periplasmic binding protein-like II"/>
    <property type="match status" value="1"/>
</dbReference>
<dbReference type="FunFam" id="3.10.105.10:FF:000001">
    <property type="entry name" value="Oligopeptide ABC transporter, oligopeptide-binding protein"/>
    <property type="match status" value="1"/>
</dbReference>
<organism evidence="6">
    <name type="scientific">Thiolapillus brandeum</name>
    <dbReference type="NCBI Taxonomy" id="1076588"/>
    <lineage>
        <taxon>Bacteria</taxon>
        <taxon>Pseudomonadati</taxon>
        <taxon>Pseudomonadota</taxon>
        <taxon>Gammaproteobacteria</taxon>
        <taxon>Chromatiales</taxon>
        <taxon>Sedimenticolaceae</taxon>
        <taxon>Thiolapillus</taxon>
    </lineage>
</organism>
<comment type="similarity">
    <text evidence="2">Belongs to the bacterial solute-binding protein 5 family.</text>
</comment>
<dbReference type="CDD" id="cd08504">
    <property type="entry name" value="PBP2_OppA"/>
    <property type="match status" value="1"/>
</dbReference>
<comment type="subcellular location">
    <subcellularLocation>
        <location evidence="1">Cell envelope</location>
    </subcellularLocation>
</comment>
<dbReference type="GO" id="GO:1904680">
    <property type="term" value="F:peptide transmembrane transporter activity"/>
    <property type="evidence" value="ECO:0007669"/>
    <property type="project" value="TreeGrafter"/>
</dbReference>
<evidence type="ECO:0000256" key="1">
    <source>
        <dbReference type="ARBA" id="ARBA00004196"/>
    </source>
</evidence>
<dbReference type="Gene3D" id="3.90.76.10">
    <property type="entry name" value="Dipeptide-binding Protein, Domain 1"/>
    <property type="match status" value="1"/>
</dbReference>
<dbReference type="SUPFAM" id="SSF53850">
    <property type="entry name" value="Periplasmic binding protein-like II"/>
    <property type="match status" value="1"/>
</dbReference>
<reference evidence="6" key="1">
    <citation type="journal article" date="2020" name="mSystems">
        <title>Genome- and Community-Level Interaction Insights into Carbon Utilization and Element Cycling Functions of Hydrothermarchaeota in Hydrothermal Sediment.</title>
        <authorList>
            <person name="Zhou Z."/>
            <person name="Liu Y."/>
            <person name="Xu W."/>
            <person name="Pan J."/>
            <person name="Luo Z.H."/>
            <person name="Li M."/>
        </authorList>
    </citation>
    <scope>NUCLEOTIDE SEQUENCE [LARGE SCALE GENOMIC DNA]</scope>
    <source>
        <strain evidence="6">HyVt-535</strain>
    </source>
</reference>
<dbReference type="GO" id="GO:0030288">
    <property type="term" value="C:outer membrane-bounded periplasmic space"/>
    <property type="evidence" value="ECO:0007669"/>
    <property type="project" value="TreeGrafter"/>
</dbReference>
<evidence type="ECO:0000313" key="6">
    <source>
        <dbReference type="EMBL" id="HHH14052.1"/>
    </source>
</evidence>
<keyword evidence="3" id="KW-0813">Transport</keyword>
<feature type="non-terminal residue" evidence="6">
    <location>
        <position position="1"/>
    </location>
</feature>
<dbReference type="GO" id="GO:0043190">
    <property type="term" value="C:ATP-binding cassette (ABC) transporter complex"/>
    <property type="evidence" value="ECO:0007669"/>
    <property type="project" value="InterPro"/>
</dbReference>
<dbReference type="AlphaFoldDB" id="A0A7C5IZL9"/>
<dbReference type="PIRSF" id="PIRSF002741">
    <property type="entry name" value="MppA"/>
    <property type="match status" value="1"/>
</dbReference>
<gene>
    <name evidence="6" type="ORF">ENJ98_07425</name>
</gene>
<accession>A0A7C5IZL9</accession>
<dbReference type="Gene3D" id="3.10.105.10">
    <property type="entry name" value="Dipeptide-binding Protein, Domain 3"/>
    <property type="match status" value="1"/>
</dbReference>
<dbReference type="GO" id="GO:0015833">
    <property type="term" value="P:peptide transport"/>
    <property type="evidence" value="ECO:0007669"/>
    <property type="project" value="TreeGrafter"/>
</dbReference>
<protein>
    <submittedName>
        <fullName evidence="6">Peptide ABC transporter substrate-binding protein</fullName>
    </submittedName>
</protein>
<dbReference type="InterPro" id="IPR039424">
    <property type="entry name" value="SBP_5"/>
</dbReference>